<evidence type="ECO:0000259" key="1">
    <source>
        <dbReference type="Pfam" id="PF22691"/>
    </source>
</evidence>
<dbReference type="CDD" id="cd00829">
    <property type="entry name" value="SCP-x_thiolase"/>
    <property type="match status" value="1"/>
</dbReference>
<dbReference type="Gene3D" id="3.40.47.10">
    <property type="match status" value="1"/>
</dbReference>
<dbReference type="Pfam" id="PF22691">
    <property type="entry name" value="Thiolase_C_1"/>
    <property type="match status" value="1"/>
</dbReference>
<dbReference type="SUPFAM" id="SSF53901">
    <property type="entry name" value="Thiolase-like"/>
    <property type="match status" value="2"/>
</dbReference>
<evidence type="ECO:0000313" key="2">
    <source>
        <dbReference type="EMBL" id="MFC3172849.1"/>
    </source>
</evidence>
<evidence type="ECO:0000313" key="3">
    <source>
        <dbReference type="Proteomes" id="UP001595604"/>
    </source>
</evidence>
<dbReference type="InterPro" id="IPR002155">
    <property type="entry name" value="Thiolase"/>
</dbReference>
<proteinExistence type="predicted"/>
<reference evidence="3" key="1">
    <citation type="journal article" date="2019" name="Int. J. Syst. Evol. Microbiol.">
        <title>The Global Catalogue of Microorganisms (GCM) 10K type strain sequencing project: providing services to taxonomists for standard genome sequencing and annotation.</title>
        <authorList>
            <consortium name="The Broad Institute Genomics Platform"/>
            <consortium name="The Broad Institute Genome Sequencing Center for Infectious Disease"/>
            <person name="Wu L."/>
            <person name="Ma J."/>
        </authorList>
    </citation>
    <scope>NUCLEOTIDE SEQUENCE [LARGE SCALE GENOMIC DNA]</scope>
    <source>
        <strain evidence="3">KCTC 42984</strain>
    </source>
</reference>
<dbReference type="PIRSF" id="PIRSF000429">
    <property type="entry name" value="Ac-CoA_Ac_transf"/>
    <property type="match status" value="1"/>
</dbReference>
<feature type="domain" description="Thiolase C-terminal" evidence="1">
    <location>
        <begin position="233"/>
        <end position="375"/>
    </location>
</feature>
<keyword evidence="3" id="KW-1185">Reference proteome</keyword>
<dbReference type="EMBL" id="JBHRTQ010000001">
    <property type="protein sequence ID" value="MFC3172849.1"/>
    <property type="molecule type" value="Genomic_DNA"/>
</dbReference>
<organism evidence="2 3">
    <name type="scientific">Novosphingobium bradum</name>
    <dbReference type="NCBI Taxonomy" id="1737444"/>
    <lineage>
        <taxon>Bacteria</taxon>
        <taxon>Pseudomonadati</taxon>
        <taxon>Pseudomonadota</taxon>
        <taxon>Alphaproteobacteria</taxon>
        <taxon>Sphingomonadales</taxon>
        <taxon>Sphingomonadaceae</taxon>
        <taxon>Novosphingobium</taxon>
    </lineage>
</organism>
<protein>
    <submittedName>
        <fullName evidence="2">Thiolase</fullName>
    </submittedName>
</protein>
<dbReference type="PANTHER" id="PTHR42870:SF1">
    <property type="entry name" value="NON-SPECIFIC LIPID-TRANSFER PROTEIN-LIKE 2"/>
    <property type="match status" value="1"/>
</dbReference>
<dbReference type="Proteomes" id="UP001595604">
    <property type="component" value="Unassembled WGS sequence"/>
</dbReference>
<gene>
    <name evidence="2" type="ORF">ACFOD9_01145</name>
</gene>
<dbReference type="RefSeq" id="WP_379508244.1">
    <property type="nucleotide sequence ID" value="NZ_JBHRTQ010000001.1"/>
</dbReference>
<accession>A0ABV7IJI2</accession>
<dbReference type="InterPro" id="IPR016039">
    <property type="entry name" value="Thiolase-like"/>
</dbReference>
<dbReference type="InterPro" id="IPR055140">
    <property type="entry name" value="Thiolase_C_2"/>
</dbReference>
<comment type="caution">
    <text evidence="2">The sequence shown here is derived from an EMBL/GenBank/DDBJ whole genome shotgun (WGS) entry which is preliminary data.</text>
</comment>
<sequence length="377" mass="39296">MSDVVIVGASETRRLGVIPDQSAMGLACEAALLALADAGLTLADVDGVASTQPIVDLAFTLGLRPRWIDGTVVGGTSNLVHIRHAMAAIESGRADVVLITHGESGRSGIGGAFYGREPHSLMGQFELPWGVLMPATRFTLPVMAYLHRYGLGEADLAEVPVAQSHWAARNPRAARQKILTVDDVLASPLIAWPFHRLETCLRSDGGGALVLTSAERAADMNLAARPVRIAGAGEACETPGTPFMEDLTSSRAFRDASAAAMAEAGMSHGDIDHLMIYDAFAHVPLYGLEDMGFVERGGAAEFIRGGATRPGGALPMNTNGGGLLYAHSGMYGMYALQEAVRQMQGRAAAQVDGARTSLVLGVGGMFAAAGAVVFQAG</sequence>
<dbReference type="PANTHER" id="PTHR42870">
    <property type="entry name" value="ACETYL-COA C-ACETYLTRANSFERASE"/>
    <property type="match status" value="1"/>
</dbReference>
<name>A0ABV7IJI2_9SPHN</name>